<dbReference type="EMBL" id="MU839011">
    <property type="protein sequence ID" value="KAK1766589.1"/>
    <property type="molecule type" value="Genomic_DNA"/>
</dbReference>
<keyword evidence="5" id="KW-1185">Reference proteome</keyword>
<dbReference type="PANTHER" id="PTHR47784:SF7">
    <property type="entry name" value="ZN(II)2CYS6 TRANSCRIPTION FACTOR (EUROFUNG)"/>
    <property type="match status" value="1"/>
</dbReference>
<dbReference type="CDD" id="cd00067">
    <property type="entry name" value="GAL4"/>
    <property type="match status" value="1"/>
</dbReference>
<feature type="compositionally biased region" description="Basic residues" evidence="2">
    <location>
        <begin position="37"/>
        <end position="53"/>
    </location>
</feature>
<feature type="region of interest" description="Disordered" evidence="2">
    <location>
        <begin position="1"/>
        <end position="53"/>
    </location>
</feature>
<dbReference type="Pfam" id="PF00172">
    <property type="entry name" value="Zn_clus"/>
    <property type="match status" value="1"/>
</dbReference>
<evidence type="ECO:0000256" key="1">
    <source>
        <dbReference type="ARBA" id="ARBA00023242"/>
    </source>
</evidence>
<dbReference type="GeneID" id="85309299"/>
<dbReference type="PROSITE" id="PS50048">
    <property type="entry name" value="ZN2_CY6_FUNGAL_2"/>
    <property type="match status" value="1"/>
</dbReference>
<organism evidence="4 5">
    <name type="scientific">Phialemonium atrogriseum</name>
    <dbReference type="NCBI Taxonomy" id="1093897"/>
    <lineage>
        <taxon>Eukaryota</taxon>
        <taxon>Fungi</taxon>
        <taxon>Dikarya</taxon>
        <taxon>Ascomycota</taxon>
        <taxon>Pezizomycotina</taxon>
        <taxon>Sordariomycetes</taxon>
        <taxon>Sordariomycetidae</taxon>
        <taxon>Cephalothecales</taxon>
        <taxon>Cephalothecaceae</taxon>
        <taxon>Phialemonium</taxon>
    </lineage>
</organism>
<feature type="domain" description="Zn(2)-C6 fungal-type" evidence="3">
    <location>
        <begin position="54"/>
        <end position="84"/>
    </location>
</feature>
<dbReference type="Gene3D" id="4.10.240.10">
    <property type="entry name" value="Zn(2)-C6 fungal-type DNA-binding domain"/>
    <property type="match status" value="1"/>
</dbReference>
<dbReference type="RefSeq" id="XP_060282802.1">
    <property type="nucleotide sequence ID" value="XM_060426112.1"/>
</dbReference>
<dbReference type="Proteomes" id="UP001244011">
    <property type="component" value="Unassembled WGS sequence"/>
</dbReference>
<sequence>MAESSDSATDSPPESASMRTSEDRESTVAADEDTKRIVRRKPVPGKGHRKSRRGCYNCKRRRVKCPEGRPECQHCSRMGLACVYPPPPKIHATLPATPTAGLDLDHLRFFHHFLVSAHPPLPSGVSTVWHSVAALAHEYEFLASAILALSAQHLTLLGGGDFSVQSLSLRVSAISGLNDALSRPCVTPADADARYAAVVALTFQSSYMDDAMMEFLALLRGWMLVSTALVPDPERSIFGGFTRDAFVRSMRMRVVEELGGAAGCDGVVEDFCASLRVVAPRCQSVAELKYLAMMESIAQKIKISPLDACLEIVPCYAMTNKMTAEEFSAFTDPQNYIAQILLAHFFMLDYILEMYAFGSDAKPFAFQKQVTQAWVIRAAEKLPISYQKYMIWPLGLAKMEMAACIQAPS</sequence>
<feature type="compositionally biased region" description="Basic and acidic residues" evidence="2">
    <location>
        <begin position="20"/>
        <end position="36"/>
    </location>
</feature>
<evidence type="ECO:0000313" key="4">
    <source>
        <dbReference type="EMBL" id="KAK1766589.1"/>
    </source>
</evidence>
<evidence type="ECO:0000313" key="5">
    <source>
        <dbReference type="Proteomes" id="UP001244011"/>
    </source>
</evidence>
<comment type="caution">
    <text evidence="4">The sequence shown here is derived from an EMBL/GenBank/DDBJ whole genome shotgun (WGS) entry which is preliminary data.</text>
</comment>
<proteinExistence type="predicted"/>
<feature type="compositionally biased region" description="Polar residues" evidence="2">
    <location>
        <begin position="1"/>
        <end position="19"/>
    </location>
</feature>
<dbReference type="InterPro" id="IPR053157">
    <property type="entry name" value="Sterol_Uptake_Regulator"/>
</dbReference>
<reference evidence="4" key="1">
    <citation type="submission" date="2023-06" db="EMBL/GenBank/DDBJ databases">
        <title>Genome-scale phylogeny and comparative genomics of the fungal order Sordariales.</title>
        <authorList>
            <consortium name="Lawrence Berkeley National Laboratory"/>
            <person name="Hensen N."/>
            <person name="Bonometti L."/>
            <person name="Westerberg I."/>
            <person name="Brannstrom I.O."/>
            <person name="Guillou S."/>
            <person name="Cros-Aarteil S."/>
            <person name="Calhoun S."/>
            <person name="Haridas S."/>
            <person name="Kuo A."/>
            <person name="Mondo S."/>
            <person name="Pangilinan J."/>
            <person name="Riley R."/>
            <person name="Labutti K."/>
            <person name="Andreopoulos B."/>
            <person name="Lipzen A."/>
            <person name="Chen C."/>
            <person name="Yanf M."/>
            <person name="Daum C."/>
            <person name="Ng V."/>
            <person name="Clum A."/>
            <person name="Steindorff A."/>
            <person name="Ohm R."/>
            <person name="Martin F."/>
            <person name="Silar P."/>
            <person name="Natvig D."/>
            <person name="Lalanne C."/>
            <person name="Gautier V."/>
            <person name="Ament-Velasquez S.L."/>
            <person name="Kruys A."/>
            <person name="Hutchinson M.I."/>
            <person name="Powell A.J."/>
            <person name="Barry K."/>
            <person name="Miller A.N."/>
            <person name="Grigoriev I.V."/>
            <person name="Debuchy R."/>
            <person name="Gladieux P."/>
            <person name="Thoren M.H."/>
            <person name="Johannesson H."/>
        </authorList>
    </citation>
    <scope>NUCLEOTIDE SEQUENCE</scope>
    <source>
        <strain evidence="4">8032-3</strain>
    </source>
</reference>
<dbReference type="SUPFAM" id="SSF57701">
    <property type="entry name" value="Zn2/Cys6 DNA-binding domain"/>
    <property type="match status" value="1"/>
</dbReference>
<dbReference type="GO" id="GO:0008270">
    <property type="term" value="F:zinc ion binding"/>
    <property type="evidence" value="ECO:0007669"/>
    <property type="project" value="InterPro"/>
</dbReference>
<dbReference type="GO" id="GO:0001228">
    <property type="term" value="F:DNA-binding transcription activator activity, RNA polymerase II-specific"/>
    <property type="evidence" value="ECO:0007669"/>
    <property type="project" value="TreeGrafter"/>
</dbReference>
<evidence type="ECO:0000259" key="3">
    <source>
        <dbReference type="PROSITE" id="PS50048"/>
    </source>
</evidence>
<protein>
    <submittedName>
        <fullName evidence="4">C6 transcription factor</fullName>
    </submittedName>
</protein>
<evidence type="ECO:0000256" key="2">
    <source>
        <dbReference type="SAM" id="MobiDB-lite"/>
    </source>
</evidence>
<dbReference type="InterPro" id="IPR036864">
    <property type="entry name" value="Zn2-C6_fun-type_DNA-bd_sf"/>
</dbReference>
<dbReference type="PANTHER" id="PTHR47784">
    <property type="entry name" value="STEROL UPTAKE CONTROL PROTEIN 2"/>
    <property type="match status" value="1"/>
</dbReference>
<dbReference type="AlphaFoldDB" id="A0AAJ0FLE2"/>
<dbReference type="SMART" id="SM00066">
    <property type="entry name" value="GAL4"/>
    <property type="match status" value="1"/>
</dbReference>
<dbReference type="InterPro" id="IPR001138">
    <property type="entry name" value="Zn2Cys6_DnaBD"/>
</dbReference>
<dbReference type="PROSITE" id="PS00463">
    <property type="entry name" value="ZN2_CY6_FUNGAL_1"/>
    <property type="match status" value="1"/>
</dbReference>
<accession>A0AAJ0FLE2</accession>
<keyword evidence="1" id="KW-0539">Nucleus</keyword>
<name>A0AAJ0FLE2_9PEZI</name>
<gene>
    <name evidence="4" type="ORF">QBC33DRAFT_515912</name>
</gene>